<dbReference type="SUPFAM" id="SSF52540">
    <property type="entry name" value="P-loop containing nucleoside triphosphate hydrolases"/>
    <property type="match status" value="1"/>
</dbReference>
<dbReference type="InterPro" id="IPR027417">
    <property type="entry name" value="P-loop_NTPase"/>
</dbReference>
<dbReference type="Pfam" id="PF00910">
    <property type="entry name" value="RNA_helicase"/>
    <property type="match status" value="1"/>
</dbReference>
<dbReference type="AlphaFoldDB" id="A0A6N2SKH9"/>
<evidence type="ECO:0000313" key="2">
    <source>
        <dbReference type="EMBL" id="MDW3127306.1"/>
    </source>
</evidence>
<dbReference type="InterPro" id="IPR000605">
    <property type="entry name" value="Helicase_SF3_ssDNA/RNA_vir"/>
</dbReference>
<reference evidence="2" key="2">
    <citation type="submission" date="2023-10" db="EMBL/GenBank/DDBJ databases">
        <title>Rapid discrimination of Bifidobacterium longum Subspecies based on MALDI-TOF MS and Machine Learning.</title>
        <authorList>
            <person name="Chen J."/>
        </authorList>
    </citation>
    <scope>NUCLEOTIDE SEQUENCE</scope>
    <source>
        <strain evidence="2">YGMCC0039</strain>
    </source>
</reference>
<feature type="domain" description="Helicase superfamily 3 single-stranded DNA/RNA virus" evidence="1">
    <location>
        <begin position="70"/>
        <end position="157"/>
    </location>
</feature>
<gene>
    <name evidence="3" type="ORF">BLLFYP82_01059</name>
    <name evidence="2" type="ORF">RS890_09570</name>
</gene>
<accession>A0A6N2SKH9</accession>
<name>A0A6N2SKH9_BIFLN</name>
<dbReference type="Gene3D" id="3.40.50.300">
    <property type="entry name" value="P-loop containing nucleotide triphosphate hydrolases"/>
    <property type="match status" value="1"/>
</dbReference>
<protein>
    <recommendedName>
        <fullName evidence="1">Helicase superfamily 3 single-stranded DNA/RNA virus domain-containing protein</fullName>
    </recommendedName>
</protein>
<evidence type="ECO:0000313" key="3">
    <source>
        <dbReference type="EMBL" id="VYS94223.1"/>
    </source>
</evidence>
<dbReference type="GO" id="GO:0003723">
    <property type="term" value="F:RNA binding"/>
    <property type="evidence" value="ECO:0007669"/>
    <property type="project" value="InterPro"/>
</dbReference>
<sequence>MVQNGDVVTRDLASAAWQKITENHWLYGDFIADEKWRRWACGHKQWILDMIETYVTVEFGSKVRHVSCDYIYGPTGTNKTSDVLRMYGAKNVFTVDLSSENFPFDGYAGEPVILIDDFRSDVKFNTLLRWMNPYPMKVSIKGSHMQAQWRKVVITSNLSLDEVYPNLTEKKNPLYRRFENGIVFKKCQ</sequence>
<proteinExistence type="predicted"/>
<dbReference type="GO" id="GO:0003724">
    <property type="term" value="F:RNA helicase activity"/>
    <property type="evidence" value="ECO:0007669"/>
    <property type="project" value="InterPro"/>
</dbReference>
<organism evidence="3">
    <name type="scientific">Bifidobacterium longum</name>
    <dbReference type="NCBI Taxonomy" id="216816"/>
    <lineage>
        <taxon>Bacteria</taxon>
        <taxon>Bacillati</taxon>
        <taxon>Actinomycetota</taxon>
        <taxon>Actinomycetes</taxon>
        <taxon>Bifidobacteriales</taxon>
        <taxon>Bifidobacteriaceae</taxon>
        <taxon>Bifidobacterium</taxon>
    </lineage>
</organism>
<dbReference type="EMBL" id="CACRSV010000017">
    <property type="protein sequence ID" value="VYS94223.1"/>
    <property type="molecule type" value="Genomic_DNA"/>
</dbReference>
<reference evidence="3" key="1">
    <citation type="submission" date="2019-11" db="EMBL/GenBank/DDBJ databases">
        <authorList>
            <person name="Feng L."/>
        </authorList>
    </citation>
    <scope>NUCLEOTIDE SEQUENCE</scope>
    <source>
        <strain evidence="3">BlongumLFYP82</strain>
    </source>
</reference>
<dbReference type="EMBL" id="JAWLRA010000036">
    <property type="protein sequence ID" value="MDW3127306.1"/>
    <property type="molecule type" value="Genomic_DNA"/>
</dbReference>
<dbReference type="Proteomes" id="UP001277803">
    <property type="component" value="Unassembled WGS sequence"/>
</dbReference>
<evidence type="ECO:0000259" key="1">
    <source>
        <dbReference type="Pfam" id="PF00910"/>
    </source>
</evidence>
<dbReference type="RefSeq" id="WP_144169830.1">
    <property type="nucleotide sequence ID" value="NZ_CACRSV010000017.1"/>
</dbReference>